<reference evidence="3" key="1">
    <citation type="journal article" date="2022" name="Int. J. Mol. Sci.">
        <title>Draft Genome of Tanacetum Coccineum: Genomic Comparison of Closely Related Tanacetum-Family Plants.</title>
        <authorList>
            <person name="Yamashiro T."/>
            <person name="Shiraishi A."/>
            <person name="Nakayama K."/>
            <person name="Satake H."/>
        </authorList>
    </citation>
    <scope>NUCLEOTIDE SEQUENCE</scope>
</reference>
<proteinExistence type="predicted"/>
<feature type="domain" description="Retrotransposon gag" evidence="2">
    <location>
        <begin position="295"/>
        <end position="348"/>
    </location>
</feature>
<evidence type="ECO:0000259" key="2">
    <source>
        <dbReference type="Pfam" id="PF03732"/>
    </source>
</evidence>
<dbReference type="EMBL" id="BQNB010010285">
    <property type="protein sequence ID" value="GJS75188.1"/>
    <property type="molecule type" value="Genomic_DNA"/>
</dbReference>
<sequence length="466" mass="52227">MNENKGIMPTKIELTLEQSQQGVSDDVLVNIEGVEELKRNKAVMDPVMQCTTLPSHSSFSQKKLVSFVTEIHIVILFSTYSDEWKSFQSQHQTALRYKRRCCSPIPAKSDSLPHAHTQAFKVNHSASRLLILNFFIIKEPQSKIKNSLLGKIWKENQVLPSLALWPPFYTFGPRIPSWKDLENASKESTKTRTTPATTTTTTPMTDEQLKALSDQGVADALAARDADRSKIMGLDSGTGGRRQAPPTRECTYSGFLKCQPLNFKDNEGVVGLTQWFEKMESVFHISNCTVVCQIKFATCTLQGNALTWWNSHVKTVTHEVAYAMTWKTLKKMMSDKYSPRGKTKKLEIKMMYPEESDEIEKYVGGLPDMIHGSVMASKPKTIQDAIEFATELMDQKIRTLAERQAENKRKLDNNNQAQQQPPKKQGVAIAYTDGSGEMKEYDGTLPETSLAMNVGIKGTTGVIAQS</sequence>
<feature type="region of interest" description="Disordered" evidence="1">
    <location>
        <begin position="182"/>
        <end position="201"/>
    </location>
</feature>
<feature type="region of interest" description="Disordered" evidence="1">
    <location>
        <begin position="408"/>
        <end position="427"/>
    </location>
</feature>
<dbReference type="Pfam" id="PF03732">
    <property type="entry name" value="Retrotrans_gag"/>
    <property type="match status" value="1"/>
</dbReference>
<reference evidence="3" key="2">
    <citation type="submission" date="2022-01" db="EMBL/GenBank/DDBJ databases">
        <authorList>
            <person name="Yamashiro T."/>
            <person name="Shiraishi A."/>
            <person name="Satake H."/>
            <person name="Nakayama K."/>
        </authorList>
    </citation>
    <scope>NUCLEOTIDE SEQUENCE</scope>
</reference>
<comment type="caution">
    <text evidence="3">The sequence shown here is derived from an EMBL/GenBank/DDBJ whole genome shotgun (WGS) entry which is preliminary data.</text>
</comment>
<name>A0ABQ4YDB6_9ASTR</name>
<dbReference type="Proteomes" id="UP001151760">
    <property type="component" value="Unassembled WGS sequence"/>
</dbReference>
<protein>
    <submittedName>
        <fullName evidence="3">Reverse transcriptase domain-containing protein</fullName>
    </submittedName>
</protein>
<keyword evidence="3" id="KW-0808">Transferase</keyword>
<keyword evidence="3" id="KW-0548">Nucleotidyltransferase</keyword>
<gene>
    <name evidence="3" type="ORF">Tco_0725069</name>
</gene>
<evidence type="ECO:0000256" key="1">
    <source>
        <dbReference type="SAM" id="MobiDB-lite"/>
    </source>
</evidence>
<evidence type="ECO:0000313" key="4">
    <source>
        <dbReference type="Proteomes" id="UP001151760"/>
    </source>
</evidence>
<dbReference type="GO" id="GO:0003964">
    <property type="term" value="F:RNA-directed DNA polymerase activity"/>
    <property type="evidence" value="ECO:0007669"/>
    <property type="project" value="UniProtKB-KW"/>
</dbReference>
<evidence type="ECO:0000313" key="3">
    <source>
        <dbReference type="EMBL" id="GJS75188.1"/>
    </source>
</evidence>
<feature type="compositionally biased region" description="Low complexity" evidence="1">
    <location>
        <begin position="413"/>
        <end position="425"/>
    </location>
</feature>
<keyword evidence="3" id="KW-0695">RNA-directed DNA polymerase</keyword>
<accession>A0ABQ4YDB6</accession>
<keyword evidence="4" id="KW-1185">Reference proteome</keyword>
<organism evidence="3 4">
    <name type="scientific">Tanacetum coccineum</name>
    <dbReference type="NCBI Taxonomy" id="301880"/>
    <lineage>
        <taxon>Eukaryota</taxon>
        <taxon>Viridiplantae</taxon>
        <taxon>Streptophyta</taxon>
        <taxon>Embryophyta</taxon>
        <taxon>Tracheophyta</taxon>
        <taxon>Spermatophyta</taxon>
        <taxon>Magnoliopsida</taxon>
        <taxon>eudicotyledons</taxon>
        <taxon>Gunneridae</taxon>
        <taxon>Pentapetalae</taxon>
        <taxon>asterids</taxon>
        <taxon>campanulids</taxon>
        <taxon>Asterales</taxon>
        <taxon>Asteraceae</taxon>
        <taxon>Asteroideae</taxon>
        <taxon>Anthemideae</taxon>
        <taxon>Anthemidinae</taxon>
        <taxon>Tanacetum</taxon>
    </lineage>
</organism>
<dbReference type="InterPro" id="IPR005162">
    <property type="entry name" value="Retrotrans_gag_dom"/>
</dbReference>
<feature type="compositionally biased region" description="Low complexity" evidence="1">
    <location>
        <begin position="191"/>
        <end position="201"/>
    </location>
</feature>